<feature type="transmembrane region" description="Helical" evidence="7">
    <location>
        <begin position="175"/>
        <end position="196"/>
    </location>
</feature>
<organism evidence="8 9">
    <name type="scientific">Armillaria novae-zelandiae</name>
    <dbReference type="NCBI Taxonomy" id="153914"/>
    <lineage>
        <taxon>Eukaryota</taxon>
        <taxon>Fungi</taxon>
        <taxon>Dikarya</taxon>
        <taxon>Basidiomycota</taxon>
        <taxon>Agaricomycotina</taxon>
        <taxon>Agaricomycetes</taxon>
        <taxon>Agaricomycetidae</taxon>
        <taxon>Agaricales</taxon>
        <taxon>Marasmiineae</taxon>
        <taxon>Physalacriaceae</taxon>
        <taxon>Armillaria</taxon>
    </lineage>
</organism>
<comment type="caution">
    <text evidence="8">The sequence shown here is derived from an EMBL/GenBank/DDBJ whole genome shotgun (WGS) entry which is preliminary data.</text>
</comment>
<proteinExistence type="predicted"/>
<dbReference type="Proteomes" id="UP001175227">
    <property type="component" value="Unassembled WGS sequence"/>
</dbReference>
<dbReference type="PANTHER" id="PTHR43791:SF46">
    <property type="entry name" value="MAJOR FACILITATOR SUPERFAMILY (MFS) PROFILE DOMAIN-CONTAINING PROTEIN-RELATED"/>
    <property type="match status" value="1"/>
</dbReference>
<protein>
    <submittedName>
        <fullName evidence="8">Uncharacterized protein</fullName>
    </submittedName>
</protein>
<keyword evidence="3 7" id="KW-0812">Transmembrane</keyword>
<gene>
    <name evidence="8" type="ORF">IW261DRAFT_1426148</name>
</gene>
<comment type="subcellular location">
    <subcellularLocation>
        <location evidence="1">Membrane</location>
        <topology evidence="1">Multi-pass membrane protein</topology>
    </subcellularLocation>
</comment>
<dbReference type="EMBL" id="JAUEPR010000067">
    <property type="protein sequence ID" value="KAK0468738.1"/>
    <property type="molecule type" value="Genomic_DNA"/>
</dbReference>
<dbReference type="AlphaFoldDB" id="A0AA39NN77"/>
<accession>A0AA39NN77</accession>
<feature type="compositionally biased region" description="Polar residues" evidence="6">
    <location>
        <begin position="1"/>
        <end position="23"/>
    </location>
</feature>
<evidence type="ECO:0000256" key="3">
    <source>
        <dbReference type="ARBA" id="ARBA00022692"/>
    </source>
</evidence>
<evidence type="ECO:0000313" key="9">
    <source>
        <dbReference type="Proteomes" id="UP001175227"/>
    </source>
</evidence>
<feature type="transmembrane region" description="Helical" evidence="7">
    <location>
        <begin position="143"/>
        <end position="163"/>
    </location>
</feature>
<feature type="region of interest" description="Disordered" evidence="6">
    <location>
        <begin position="1"/>
        <end position="28"/>
    </location>
</feature>
<evidence type="ECO:0000256" key="2">
    <source>
        <dbReference type="ARBA" id="ARBA00022448"/>
    </source>
</evidence>
<dbReference type="GO" id="GO:0016020">
    <property type="term" value="C:membrane"/>
    <property type="evidence" value="ECO:0007669"/>
    <property type="project" value="UniProtKB-SubCell"/>
</dbReference>
<keyword evidence="2" id="KW-0813">Transport</keyword>
<evidence type="ECO:0000256" key="7">
    <source>
        <dbReference type="SAM" id="Phobius"/>
    </source>
</evidence>
<evidence type="ECO:0000256" key="1">
    <source>
        <dbReference type="ARBA" id="ARBA00004141"/>
    </source>
</evidence>
<evidence type="ECO:0000256" key="6">
    <source>
        <dbReference type="SAM" id="MobiDB-lite"/>
    </source>
</evidence>
<evidence type="ECO:0000313" key="8">
    <source>
        <dbReference type="EMBL" id="KAK0468738.1"/>
    </source>
</evidence>
<dbReference type="PANTHER" id="PTHR43791">
    <property type="entry name" value="PERMEASE-RELATED"/>
    <property type="match status" value="1"/>
</dbReference>
<keyword evidence="4 7" id="KW-1133">Transmembrane helix</keyword>
<keyword evidence="9" id="KW-1185">Reference proteome</keyword>
<name>A0AA39NN77_9AGAR</name>
<dbReference type="GO" id="GO:0022857">
    <property type="term" value="F:transmembrane transporter activity"/>
    <property type="evidence" value="ECO:0007669"/>
    <property type="project" value="TreeGrafter"/>
</dbReference>
<reference evidence="8" key="1">
    <citation type="submission" date="2023-06" db="EMBL/GenBank/DDBJ databases">
        <authorList>
            <consortium name="Lawrence Berkeley National Laboratory"/>
            <person name="Ahrendt S."/>
            <person name="Sahu N."/>
            <person name="Indic B."/>
            <person name="Wong-Bajracharya J."/>
            <person name="Merenyi Z."/>
            <person name="Ke H.-M."/>
            <person name="Monk M."/>
            <person name="Kocsube S."/>
            <person name="Drula E."/>
            <person name="Lipzen A."/>
            <person name="Balint B."/>
            <person name="Henrissat B."/>
            <person name="Andreopoulos B."/>
            <person name="Martin F.M."/>
            <person name="Harder C.B."/>
            <person name="Rigling D."/>
            <person name="Ford K.L."/>
            <person name="Foster G.D."/>
            <person name="Pangilinan J."/>
            <person name="Papanicolaou A."/>
            <person name="Barry K."/>
            <person name="LaButti K."/>
            <person name="Viragh M."/>
            <person name="Koriabine M."/>
            <person name="Yan M."/>
            <person name="Riley R."/>
            <person name="Champramary S."/>
            <person name="Plett K.L."/>
            <person name="Tsai I.J."/>
            <person name="Slot J."/>
            <person name="Sipos G."/>
            <person name="Plett J."/>
            <person name="Nagy L.G."/>
            <person name="Grigoriev I.V."/>
        </authorList>
    </citation>
    <scope>NUCLEOTIDE SEQUENCE</scope>
    <source>
        <strain evidence="8">ICMP 16352</strain>
    </source>
</reference>
<sequence length="212" mass="23029">MPPLTTKSGPLQSATSRDTSATLSDGKKDDEAGIIGTENYSASVAEKRLLRRLDLRLIPAFVLMYTFSFFAVTNIGNIRILNAEVPNVVDMGDGIDAFRRKTFIVEGKVNSTSLTANGRHALLGDGLLTWFTGNLRDTNVTTLAIPIYVTFTMFGEMIGMFISKSVEALGYPNGHFKNGAVLFAGAICIGALKVIYKKRNRELAVGDCPDVR</sequence>
<feature type="transmembrane region" description="Helical" evidence="7">
    <location>
        <begin position="57"/>
        <end position="76"/>
    </location>
</feature>
<evidence type="ECO:0000256" key="4">
    <source>
        <dbReference type="ARBA" id="ARBA00022989"/>
    </source>
</evidence>
<keyword evidence="5 7" id="KW-0472">Membrane</keyword>
<evidence type="ECO:0000256" key="5">
    <source>
        <dbReference type="ARBA" id="ARBA00023136"/>
    </source>
</evidence>